<evidence type="ECO:0000313" key="5">
    <source>
        <dbReference type="Proteomes" id="UP001175271"/>
    </source>
</evidence>
<protein>
    <submittedName>
        <fullName evidence="4">Uncharacterized protein</fullName>
    </submittedName>
</protein>
<keyword evidence="2" id="KW-0342">GTP-binding</keyword>
<evidence type="ECO:0000256" key="3">
    <source>
        <dbReference type="SAM" id="MobiDB-lite"/>
    </source>
</evidence>
<dbReference type="SMART" id="SM00174">
    <property type="entry name" value="RHO"/>
    <property type="match status" value="1"/>
</dbReference>
<dbReference type="InterPro" id="IPR001806">
    <property type="entry name" value="Small_GTPase"/>
</dbReference>
<reference evidence="4" key="1">
    <citation type="submission" date="2023-06" db="EMBL/GenBank/DDBJ databases">
        <title>Genomic analysis of the entomopathogenic nematode Steinernema hermaphroditum.</title>
        <authorList>
            <person name="Schwarz E.M."/>
            <person name="Heppert J.K."/>
            <person name="Baniya A."/>
            <person name="Schwartz H.T."/>
            <person name="Tan C.-H."/>
            <person name="Antoshechkin I."/>
            <person name="Sternberg P.W."/>
            <person name="Goodrich-Blair H."/>
            <person name="Dillman A.R."/>
        </authorList>
    </citation>
    <scope>NUCLEOTIDE SEQUENCE</scope>
    <source>
        <strain evidence="4">PS9179</strain>
        <tissue evidence="4">Whole animal</tissue>
    </source>
</reference>
<sequence length="374" mass="42194">MIVDAKLERKHVKCVVVGDAKVGKTSLIVAAVNKELPTAEDMNEPPGVHRKVIYVKNHRHEVDIYDTGSDERHRIASYTKADVIMLCFATSDYRSFRKTRKEWAQEIKEYCPQKPFIVVGTKTDIREELRDPTDVDFIDDLKAARMAKQLGANYYVGCSAMSMTNTEKVFEIAVLATKEISHCLDRTDVKGASQSVVETVVGLLPKPDLSAISDYNPVEFSKRCAPVFKQTFINLRECWSNPKAFTSTKRKVALFLPCLSSFIPIDEEEHQVHIETPPAPGQPEKAPKLIRDSANQAGPSNSTMSHVSTEELDMDTKSVHDATNQSGRDTFEHTVKLEEKEEREKTKKEQDEAKKKEERNGNCVNEKSTNCMIQ</sequence>
<dbReference type="PRINTS" id="PR00449">
    <property type="entry name" value="RASTRNSFRMNG"/>
</dbReference>
<dbReference type="GO" id="GO:0007264">
    <property type="term" value="P:small GTPase-mediated signal transduction"/>
    <property type="evidence" value="ECO:0007669"/>
    <property type="project" value="InterPro"/>
</dbReference>
<evidence type="ECO:0000256" key="2">
    <source>
        <dbReference type="ARBA" id="ARBA00023134"/>
    </source>
</evidence>
<dbReference type="SUPFAM" id="SSF52540">
    <property type="entry name" value="P-loop containing nucleoside triphosphate hydrolases"/>
    <property type="match status" value="1"/>
</dbReference>
<dbReference type="PROSITE" id="PS51420">
    <property type="entry name" value="RHO"/>
    <property type="match status" value="1"/>
</dbReference>
<organism evidence="4 5">
    <name type="scientific">Steinernema hermaphroditum</name>
    <dbReference type="NCBI Taxonomy" id="289476"/>
    <lineage>
        <taxon>Eukaryota</taxon>
        <taxon>Metazoa</taxon>
        <taxon>Ecdysozoa</taxon>
        <taxon>Nematoda</taxon>
        <taxon>Chromadorea</taxon>
        <taxon>Rhabditida</taxon>
        <taxon>Tylenchina</taxon>
        <taxon>Panagrolaimomorpha</taxon>
        <taxon>Strongyloidoidea</taxon>
        <taxon>Steinernematidae</taxon>
        <taxon>Steinernema</taxon>
    </lineage>
</organism>
<dbReference type="InterPro" id="IPR005225">
    <property type="entry name" value="Small_GTP-bd"/>
</dbReference>
<dbReference type="InterPro" id="IPR003578">
    <property type="entry name" value="Small_GTPase_Rho"/>
</dbReference>
<accession>A0AA39I7P1</accession>
<dbReference type="GO" id="GO:0003924">
    <property type="term" value="F:GTPase activity"/>
    <property type="evidence" value="ECO:0007669"/>
    <property type="project" value="InterPro"/>
</dbReference>
<dbReference type="SMART" id="SM00173">
    <property type="entry name" value="RAS"/>
    <property type="match status" value="1"/>
</dbReference>
<feature type="compositionally biased region" description="Polar residues" evidence="3">
    <location>
        <begin position="362"/>
        <end position="374"/>
    </location>
</feature>
<name>A0AA39I7P1_9BILA</name>
<feature type="compositionally biased region" description="Basic and acidic residues" evidence="3">
    <location>
        <begin position="329"/>
        <end position="360"/>
    </location>
</feature>
<dbReference type="InterPro" id="IPR027417">
    <property type="entry name" value="P-loop_NTPase"/>
</dbReference>
<feature type="region of interest" description="Disordered" evidence="3">
    <location>
        <begin position="314"/>
        <end position="374"/>
    </location>
</feature>
<dbReference type="PANTHER" id="PTHR24072">
    <property type="entry name" value="RHO FAMILY GTPASE"/>
    <property type="match status" value="1"/>
</dbReference>
<dbReference type="Proteomes" id="UP001175271">
    <property type="component" value="Unassembled WGS sequence"/>
</dbReference>
<gene>
    <name evidence="4" type="ORF">QR680_014089</name>
</gene>
<dbReference type="Gene3D" id="3.40.50.300">
    <property type="entry name" value="P-loop containing nucleotide triphosphate hydrolases"/>
    <property type="match status" value="1"/>
</dbReference>
<keyword evidence="1" id="KW-0547">Nucleotide-binding</keyword>
<dbReference type="PROSITE" id="PS51419">
    <property type="entry name" value="RAB"/>
    <property type="match status" value="1"/>
</dbReference>
<dbReference type="Pfam" id="PF00071">
    <property type="entry name" value="Ras"/>
    <property type="match status" value="1"/>
</dbReference>
<dbReference type="NCBIfam" id="TIGR00231">
    <property type="entry name" value="small_GTP"/>
    <property type="match status" value="1"/>
</dbReference>
<dbReference type="AlphaFoldDB" id="A0AA39I7P1"/>
<evidence type="ECO:0000256" key="1">
    <source>
        <dbReference type="ARBA" id="ARBA00022741"/>
    </source>
</evidence>
<evidence type="ECO:0000313" key="4">
    <source>
        <dbReference type="EMBL" id="KAK0419332.1"/>
    </source>
</evidence>
<keyword evidence="5" id="KW-1185">Reference proteome</keyword>
<dbReference type="EMBL" id="JAUCMV010000002">
    <property type="protein sequence ID" value="KAK0419332.1"/>
    <property type="molecule type" value="Genomic_DNA"/>
</dbReference>
<dbReference type="GO" id="GO:0005525">
    <property type="term" value="F:GTP binding"/>
    <property type="evidence" value="ECO:0007669"/>
    <property type="project" value="UniProtKB-KW"/>
</dbReference>
<dbReference type="SMART" id="SM00175">
    <property type="entry name" value="RAB"/>
    <property type="match status" value="1"/>
</dbReference>
<comment type="caution">
    <text evidence="4">The sequence shown here is derived from an EMBL/GenBank/DDBJ whole genome shotgun (WGS) entry which is preliminary data.</text>
</comment>
<proteinExistence type="predicted"/>